<dbReference type="VEuPathDB" id="CryptoDB:Cvel_5560"/>
<reference evidence="2" key="1">
    <citation type="submission" date="2014-11" db="EMBL/GenBank/DDBJ databases">
        <authorList>
            <person name="Otto D Thomas"/>
            <person name="Naeem Raeece"/>
        </authorList>
    </citation>
    <scope>NUCLEOTIDE SEQUENCE</scope>
</reference>
<evidence type="ECO:0000313" key="2">
    <source>
        <dbReference type="EMBL" id="CEM37560.1"/>
    </source>
</evidence>
<feature type="compositionally biased region" description="Basic and acidic residues" evidence="1">
    <location>
        <begin position="53"/>
        <end position="72"/>
    </location>
</feature>
<proteinExistence type="predicted"/>
<feature type="compositionally biased region" description="Polar residues" evidence="1">
    <location>
        <begin position="73"/>
        <end position="82"/>
    </location>
</feature>
<gene>
    <name evidence="2" type="ORF">Cvel_5560</name>
</gene>
<feature type="compositionally biased region" description="Basic and acidic residues" evidence="1">
    <location>
        <begin position="113"/>
        <end position="129"/>
    </location>
</feature>
<organism evidence="2">
    <name type="scientific">Chromera velia CCMP2878</name>
    <dbReference type="NCBI Taxonomy" id="1169474"/>
    <lineage>
        <taxon>Eukaryota</taxon>
        <taxon>Sar</taxon>
        <taxon>Alveolata</taxon>
        <taxon>Colpodellida</taxon>
        <taxon>Chromeraceae</taxon>
        <taxon>Chromera</taxon>
    </lineage>
</organism>
<name>A0A0G4H205_9ALVE</name>
<accession>A0A0G4H205</accession>
<feature type="compositionally biased region" description="Basic and acidic residues" evidence="1">
    <location>
        <begin position="161"/>
        <end position="184"/>
    </location>
</feature>
<dbReference type="AlphaFoldDB" id="A0A0G4H205"/>
<feature type="compositionally biased region" description="Polar residues" evidence="1">
    <location>
        <begin position="1"/>
        <end position="23"/>
    </location>
</feature>
<protein>
    <submittedName>
        <fullName evidence="2">Uncharacterized protein</fullName>
    </submittedName>
</protein>
<feature type="region of interest" description="Disordered" evidence="1">
    <location>
        <begin position="36"/>
        <end position="220"/>
    </location>
</feature>
<sequence>MPTFQTLTVSPSETTDSFSSLSDSRGFLRHTGAMYIHDTTYRPTPIPEEDEELRNQSRDRGAQKGKAEKESISPKTQSQGRQASKKGLLTEVRSTQSLRSAEMSKTFPCLLKTMRDPASGERGSPKLDLKSPPSLHNLKAASISSPVKKNGINQIPQHTLSESDSREKETDSMRKSLRELREGVSMRSFPSRASQESLLPKMDSPPPPVPAATVSRFRSL</sequence>
<feature type="region of interest" description="Disordered" evidence="1">
    <location>
        <begin position="1"/>
        <end position="24"/>
    </location>
</feature>
<dbReference type="EMBL" id="CDMZ01001787">
    <property type="protein sequence ID" value="CEM37560.1"/>
    <property type="molecule type" value="Genomic_DNA"/>
</dbReference>
<evidence type="ECO:0000256" key="1">
    <source>
        <dbReference type="SAM" id="MobiDB-lite"/>
    </source>
</evidence>
<feature type="compositionally biased region" description="Polar residues" evidence="1">
    <location>
        <begin position="142"/>
        <end position="160"/>
    </location>
</feature>